<evidence type="ECO:0000256" key="6">
    <source>
        <dbReference type="ARBA" id="ARBA00023251"/>
    </source>
</evidence>
<keyword evidence="3 7" id="KW-0547">Nucleotide-binding</keyword>
<keyword evidence="11" id="KW-1185">Reference proteome</keyword>
<evidence type="ECO:0000256" key="3">
    <source>
        <dbReference type="ARBA" id="ARBA00022741"/>
    </source>
</evidence>
<keyword evidence="2 7" id="KW-0808">Transferase</keyword>
<dbReference type="Pfam" id="PF01636">
    <property type="entry name" value="APH"/>
    <property type="match status" value="1"/>
</dbReference>
<evidence type="ECO:0000313" key="11">
    <source>
        <dbReference type="Proteomes" id="UP001501004"/>
    </source>
</evidence>
<protein>
    <submittedName>
        <fullName evidence="10">Aminoglycoside 3'-phosphotransferase</fullName>
    </submittedName>
</protein>
<evidence type="ECO:0000256" key="2">
    <source>
        <dbReference type="ARBA" id="ARBA00022679"/>
    </source>
</evidence>
<dbReference type="PANTHER" id="PTHR21310:SF41">
    <property type="entry name" value="3'-PHOSPHOTRANSFERASE, PUTATIVE-RELATED"/>
    <property type="match status" value="1"/>
</dbReference>
<keyword evidence="5 7" id="KW-0067">ATP-binding</keyword>
<dbReference type="InterPro" id="IPR011009">
    <property type="entry name" value="Kinase-like_dom_sf"/>
</dbReference>
<keyword evidence="4 7" id="KW-0418">Kinase</keyword>
<name>A0ABP7EYI2_9MICO</name>
<evidence type="ECO:0000256" key="1">
    <source>
        <dbReference type="ARBA" id="ARBA00006219"/>
    </source>
</evidence>
<dbReference type="Proteomes" id="UP001501004">
    <property type="component" value="Unassembled WGS sequence"/>
</dbReference>
<feature type="domain" description="Aminoglycoside phosphotransferase" evidence="9">
    <location>
        <begin position="39"/>
        <end position="259"/>
    </location>
</feature>
<organism evidence="10 11">
    <name type="scientific">Leifsonella bigeumensis</name>
    <dbReference type="NCBI Taxonomy" id="433643"/>
    <lineage>
        <taxon>Bacteria</taxon>
        <taxon>Bacillati</taxon>
        <taxon>Actinomycetota</taxon>
        <taxon>Actinomycetes</taxon>
        <taxon>Micrococcales</taxon>
        <taxon>Microbacteriaceae</taxon>
        <taxon>Leifsonella</taxon>
    </lineage>
</organism>
<sequence length="277" mass="29961">MHPLAAAPDGPVAIPPVVERLAAGDAVTPVWRNELGGLTFRLGDDRYVKWFAGGHPEIDFAAEAERLVWAGPFVTVPEVLEVGRAGDDQWLVTAAIAGGSAVSPRWLADPQRAAEELGRGLRMLHDTLPVAACPFTWSVEERVARFEERVAAGPGPGDTRPGNTTPTDWMPEHRGLSIENVRETLNRMPPLDLVVCHGDACAPNTLIDDSGRFTGHVDLGILGVADRWADLAVAAWSTVWNYGPGYESAVYAAYGVEAGDADAAERIRYYRLLWDVS</sequence>
<comment type="caution">
    <text evidence="10">The sequence shown here is derived from an EMBL/GenBank/DDBJ whole genome shotgun (WGS) entry which is preliminary data.</text>
</comment>
<dbReference type="InterPro" id="IPR002575">
    <property type="entry name" value="Aminoglycoside_PTrfase"/>
</dbReference>
<dbReference type="PIRSF" id="PIRSF000706">
    <property type="entry name" value="Kanamycin_kin"/>
    <property type="match status" value="1"/>
</dbReference>
<evidence type="ECO:0000256" key="4">
    <source>
        <dbReference type="ARBA" id="ARBA00022777"/>
    </source>
</evidence>
<evidence type="ECO:0000256" key="5">
    <source>
        <dbReference type="ARBA" id="ARBA00022840"/>
    </source>
</evidence>
<dbReference type="EMBL" id="BAABAE010000001">
    <property type="protein sequence ID" value="GAA3727598.1"/>
    <property type="molecule type" value="Genomic_DNA"/>
</dbReference>
<dbReference type="SUPFAM" id="SSF56112">
    <property type="entry name" value="Protein kinase-like (PK-like)"/>
    <property type="match status" value="1"/>
</dbReference>
<dbReference type="Gene3D" id="3.90.1200.10">
    <property type="match status" value="1"/>
</dbReference>
<dbReference type="CDD" id="cd05150">
    <property type="entry name" value="APH"/>
    <property type="match status" value="1"/>
</dbReference>
<comment type="similarity">
    <text evidence="1 7">Belongs to the aminoglycoside phosphotransferase family.</text>
</comment>
<dbReference type="PANTHER" id="PTHR21310">
    <property type="entry name" value="AMINOGLYCOSIDE PHOSPHOTRANSFERASE-RELATED-RELATED"/>
    <property type="match status" value="1"/>
</dbReference>
<evidence type="ECO:0000256" key="8">
    <source>
        <dbReference type="SAM" id="MobiDB-lite"/>
    </source>
</evidence>
<dbReference type="InterPro" id="IPR051678">
    <property type="entry name" value="AGP_Transferase"/>
</dbReference>
<evidence type="ECO:0000256" key="7">
    <source>
        <dbReference type="PIRNR" id="PIRNR000706"/>
    </source>
</evidence>
<feature type="region of interest" description="Disordered" evidence="8">
    <location>
        <begin position="150"/>
        <end position="172"/>
    </location>
</feature>
<accession>A0ABP7EYI2</accession>
<evidence type="ECO:0000259" key="9">
    <source>
        <dbReference type="Pfam" id="PF01636"/>
    </source>
</evidence>
<dbReference type="Gene3D" id="3.30.200.20">
    <property type="entry name" value="Phosphorylase Kinase, domain 1"/>
    <property type="match status" value="1"/>
</dbReference>
<dbReference type="RefSeq" id="WP_344752563.1">
    <property type="nucleotide sequence ID" value="NZ_BAABAE010000001.1"/>
</dbReference>
<keyword evidence="6 7" id="KW-0046">Antibiotic resistance</keyword>
<reference evidence="11" key="1">
    <citation type="journal article" date="2019" name="Int. J. Syst. Evol. Microbiol.">
        <title>The Global Catalogue of Microorganisms (GCM) 10K type strain sequencing project: providing services to taxonomists for standard genome sequencing and annotation.</title>
        <authorList>
            <consortium name="The Broad Institute Genomics Platform"/>
            <consortium name="The Broad Institute Genome Sequencing Center for Infectious Disease"/>
            <person name="Wu L."/>
            <person name="Ma J."/>
        </authorList>
    </citation>
    <scope>NUCLEOTIDE SEQUENCE [LARGE SCALE GENOMIC DNA]</scope>
    <source>
        <strain evidence="11">JCM 16949</strain>
    </source>
</reference>
<evidence type="ECO:0000313" key="10">
    <source>
        <dbReference type="EMBL" id="GAA3727598.1"/>
    </source>
</evidence>
<gene>
    <name evidence="10" type="ORF">GCM10022239_00550</name>
</gene>
<proteinExistence type="inferred from homology"/>
<dbReference type="InterPro" id="IPR024165">
    <property type="entry name" value="Kan/Strep_kinase"/>
</dbReference>